<organism evidence="3 4">
    <name type="scientific">Oryctes borbonicus</name>
    <dbReference type="NCBI Taxonomy" id="1629725"/>
    <lineage>
        <taxon>Eukaryota</taxon>
        <taxon>Metazoa</taxon>
        <taxon>Ecdysozoa</taxon>
        <taxon>Arthropoda</taxon>
        <taxon>Hexapoda</taxon>
        <taxon>Insecta</taxon>
        <taxon>Pterygota</taxon>
        <taxon>Neoptera</taxon>
        <taxon>Endopterygota</taxon>
        <taxon>Coleoptera</taxon>
        <taxon>Polyphaga</taxon>
        <taxon>Scarabaeiformia</taxon>
        <taxon>Scarabaeidae</taxon>
        <taxon>Dynastinae</taxon>
        <taxon>Oryctes</taxon>
    </lineage>
</organism>
<keyword evidence="1" id="KW-1133">Transmembrane helix</keyword>
<dbReference type="PANTHER" id="PTHR11188:SF176">
    <property type="entry name" value="ARRESTIN DOMAIN-CONTAINING PROTEIN 1"/>
    <property type="match status" value="1"/>
</dbReference>
<dbReference type="AlphaFoldDB" id="A0A0T6AU64"/>
<name>A0A0T6AU64_9SCAR</name>
<feature type="non-terminal residue" evidence="3">
    <location>
        <position position="1"/>
    </location>
</feature>
<dbReference type="GO" id="GO:0015031">
    <property type="term" value="P:protein transport"/>
    <property type="evidence" value="ECO:0007669"/>
    <property type="project" value="TreeGrafter"/>
</dbReference>
<dbReference type="OrthoDB" id="7785529at2759"/>
<dbReference type="SUPFAM" id="SSF81296">
    <property type="entry name" value="E set domains"/>
    <property type="match status" value="1"/>
</dbReference>
<keyword evidence="1" id="KW-0472">Membrane</keyword>
<feature type="domain" description="Arrestin C-terminal-like" evidence="2">
    <location>
        <begin position="47"/>
        <end position="179"/>
    </location>
</feature>
<dbReference type="Pfam" id="PF02752">
    <property type="entry name" value="Arrestin_C"/>
    <property type="match status" value="1"/>
</dbReference>
<sequence length="225" mass="25396">FCVVRSLPIYLVYIYVNLQFFLIPLFLLYQSPGYIIQTKQLCCLWCRSGPITVEVNTPKTGYASGEALDIKADIENLSNANITLVVCKIMQKVTYHSEYPHPHSREVETPVCSGRFDGVPAHSVKAYDEKLQIPNGIIANFNNCSLFNVEHYFKIKLYIDGCHMDSRARMPITLGNIPIKTLEEPAVPLVSIFDGLGTPYPYETEEQSSTLETGVYSTNQYGWLP</sequence>
<dbReference type="InterPro" id="IPR014756">
    <property type="entry name" value="Ig_E-set"/>
</dbReference>
<evidence type="ECO:0000256" key="1">
    <source>
        <dbReference type="SAM" id="Phobius"/>
    </source>
</evidence>
<dbReference type="EMBL" id="LJIG01022790">
    <property type="protein sequence ID" value="KRT78707.1"/>
    <property type="molecule type" value="Genomic_DNA"/>
</dbReference>
<dbReference type="Proteomes" id="UP000051574">
    <property type="component" value="Unassembled WGS sequence"/>
</dbReference>
<dbReference type="GO" id="GO:0005737">
    <property type="term" value="C:cytoplasm"/>
    <property type="evidence" value="ECO:0007669"/>
    <property type="project" value="TreeGrafter"/>
</dbReference>
<proteinExistence type="predicted"/>
<dbReference type="SMART" id="SM01017">
    <property type="entry name" value="Arrestin_C"/>
    <property type="match status" value="1"/>
</dbReference>
<dbReference type="Gene3D" id="2.60.40.640">
    <property type="match status" value="1"/>
</dbReference>
<dbReference type="PANTHER" id="PTHR11188">
    <property type="entry name" value="ARRESTIN DOMAIN CONTAINING PROTEIN"/>
    <property type="match status" value="1"/>
</dbReference>
<gene>
    <name evidence="3" type="ORF">AMK59_6960</name>
</gene>
<feature type="transmembrane region" description="Helical" evidence="1">
    <location>
        <begin position="12"/>
        <end position="29"/>
    </location>
</feature>
<protein>
    <recommendedName>
        <fullName evidence="2">Arrestin C-terminal-like domain-containing protein</fullName>
    </recommendedName>
</protein>
<dbReference type="InterPro" id="IPR011022">
    <property type="entry name" value="Arrestin_C-like"/>
</dbReference>
<comment type="caution">
    <text evidence="3">The sequence shown here is derived from an EMBL/GenBank/DDBJ whole genome shotgun (WGS) entry which is preliminary data.</text>
</comment>
<reference evidence="3 4" key="1">
    <citation type="submission" date="2015-09" db="EMBL/GenBank/DDBJ databases">
        <title>Draft genome of the scarab beetle Oryctes borbonicus.</title>
        <authorList>
            <person name="Meyer J.M."/>
            <person name="Markov G.V."/>
            <person name="Baskaran P."/>
            <person name="Herrmann M."/>
            <person name="Sommer R.J."/>
            <person name="Roedelsperger C."/>
        </authorList>
    </citation>
    <scope>NUCLEOTIDE SEQUENCE [LARGE SCALE GENOMIC DNA]</scope>
    <source>
        <strain evidence="3">OB123</strain>
        <tissue evidence="3">Whole animal</tissue>
    </source>
</reference>
<keyword evidence="1" id="KW-0812">Transmembrane</keyword>
<dbReference type="InterPro" id="IPR050357">
    <property type="entry name" value="Arrestin_domain-protein"/>
</dbReference>
<evidence type="ECO:0000313" key="4">
    <source>
        <dbReference type="Proteomes" id="UP000051574"/>
    </source>
</evidence>
<dbReference type="InterPro" id="IPR014752">
    <property type="entry name" value="Arrestin-like_C"/>
</dbReference>
<accession>A0A0T6AU64</accession>
<keyword evidence="4" id="KW-1185">Reference proteome</keyword>
<evidence type="ECO:0000313" key="3">
    <source>
        <dbReference type="EMBL" id="KRT78707.1"/>
    </source>
</evidence>
<evidence type="ECO:0000259" key="2">
    <source>
        <dbReference type="SMART" id="SM01017"/>
    </source>
</evidence>